<feature type="region of interest" description="Disordered" evidence="1">
    <location>
        <begin position="44"/>
        <end position="66"/>
    </location>
</feature>
<dbReference type="Proteomes" id="UP000077315">
    <property type="component" value="Unassembled WGS sequence"/>
</dbReference>
<organism evidence="2 3">
    <name type="scientific">Phycomyces blakesleeanus (strain ATCC 8743b / DSM 1359 / FGSC 10004 / NBRC 33097 / NRRL 1555)</name>
    <dbReference type="NCBI Taxonomy" id="763407"/>
    <lineage>
        <taxon>Eukaryota</taxon>
        <taxon>Fungi</taxon>
        <taxon>Fungi incertae sedis</taxon>
        <taxon>Mucoromycota</taxon>
        <taxon>Mucoromycotina</taxon>
        <taxon>Mucoromycetes</taxon>
        <taxon>Mucorales</taxon>
        <taxon>Phycomycetaceae</taxon>
        <taxon>Phycomyces</taxon>
    </lineage>
</organism>
<dbReference type="InParanoid" id="A0A167PEP3"/>
<protein>
    <recommendedName>
        <fullName evidence="4">Homeodomain-like DNA binding domain-containing transcription factor</fullName>
    </recommendedName>
</protein>
<dbReference type="AlphaFoldDB" id="A0A167PEP3"/>
<evidence type="ECO:0008006" key="4">
    <source>
        <dbReference type="Google" id="ProtNLM"/>
    </source>
</evidence>
<sequence>MTPPTFSITKPKRQKLDAFIRDPNYRSIGKNDAAYGEISKALDTSRNGTKGYKEKNNLPSSRSAARDPGLIEKQKEIKLKWCLDKVKLDCWAAEIGCLVRRVQIHGKIDQDKYIDCLAQYFLPWYEELSRDNNKQILFQEGWCTMPHGRLCHMSTSNECGRALSNNPQDMVGDTTLSSGNFGSQHAR</sequence>
<feature type="region of interest" description="Disordered" evidence="1">
    <location>
        <begin position="164"/>
        <end position="187"/>
    </location>
</feature>
<dbReference type="GeneID" id="28991539"/>
<dbReference type="RefSeq" id="XP_018295809.1">
    <property type="nucleotide sequence ID" value="XM_018430633.1"/>
</dbReference>
<keyword evidence="3" id="KW-1185">Reference proteome</keyword>
<name>A0A167PEP3_PHYB8</name>
<evidence type="ECO:0000313" key="2">
    <source>
        <dbReference type="EMBL" id="OAD77769.1"/>
    </source>
</evidence>
<reference evidence="3" key="1">
    <citation type="submission" date="2015-06" db="EMBL/GenBank/DDBJ databases">
        <title>Expansion of signal transduction pathways in fungi by whole-genome duplication.</title>
        <authorList>
            <consortium name="DOE Joint Genome Institute"/>
            <person name="Corrochano L.M."/>
            <person name="Kuo A."/>
            <person name="Marcet-Houben M."/>
            <person name="Polaino S."/>
            <person name="Salamov A."/>
            <person name="Villalobos J.M."/>
            <person name="Alvarez M.I."/>
            <person name="Avalos J."/>
            <person name="Benito E.P."/>
            <person name="Benoit I."/>
            <person name="Burger G."/>
            <person name="Camino L.P."/>
            <person name="Canovas D."/>
            <person name="Cerda-Olmedo E."/>
            <person name="Cheng J.-F."/>
            <person name="Dominguez A."/>
            <person name="Elias M."/>
            <person name="Eslava A.P."/>
            <person name="Glaser F."/>
            <person name="Grimwood J."/>
            <person name="Gutierrez G."/>
            <person name="Heitman J."/>
            <person name="Henrissat B."/>
            <person name="Iturriaga E.A."/>
            <person name="Lang B.F."/>
            <person name="Lavin J.L."/>
            <person name="Lee S."/>
            <person name="Li W."/>
            <person name="Lindquist E."/>
            <person name="Lopez-Garcia S."/>
            <person name="Luque E.M."/>
            <person name="Marcos A.T."/>
            <person name="Martin J."/>
            <person name="McCluskey K."/>
            <person name="Medina H.R."/>
            <person name="Miralles-Duran A."/>
            <person name="Miyazaki A."/>
            <person name="Munoz-Torres E."/>
            <person name="Oguiza J.A."/>
            <person name="Ohm R."/>
            <person name="Olmedo M."/>
            <person name="Orejas M."/>
            <person name="Ortiz-Castellanos L."/>
            <person name="Pisabarro A.G."/>
            <person name="Rodriguez-Romero J."/>
            <person name="Ruiz-Herrera J."/>
            <person name="Ruiz-Vazquez R."/>
            <person name="Sanz C."/>
            <person name="Schackwitz W."/>
            <person name="Schmutz J."/>
            <person name="Shahriari M."/>
            <person name="Shelest E."/>
            <person name="Silva-Franco F."/>
            <person name="Soanes D."/>
            <person name="Syed K."/>
            <person name="Tagua V.G."/>
            <person name="Talbot N.J."/>
            <person name="Thon M."/>
            <person name="De vries R.P."/>
            <person name="Wiebenga A."/>
            <person name="Yadav J.S."/>
            <person name="Braun E.L."/>
            <person name="Baker S."/>
            <person name="Garre V."/>
            <person name="Horwitz B."/>
            <person name="Torres-Martinez S."/>
            <person name="Idnurm A."/>
            <person name="Herrera-Estrella A."/>
            <person name="Gabaldon T."/>
            <person name="Grigoriev I.V."/>
        </authorList>
    </citation>
    <scope>NUCLEOTIDE SEQUENCE [LARGE SCALE GENOMIC DNA]</scope>
    <source>
        <strain evidence="3">NRRL 1555(-)</strain>
    </source>
</reference>
<gene>
    <name evidence="2" type="ORF">PHYBLDRAFT_141631</name>
</gene>
<accession>A0A167PEP3</accession>
<evidence type="ECO:0000256" key="1">
    <source>
        <dbReference type="SAM" id="MobiDB-lite"/>
    </source>
</evidence>
<evidence type="ECO:0000313" key="3">
    <source>
        <dbReference type="Proteomes" id="UP000077315"/>
    </source>
</evidence>
<proteinExistence type="predicted"/>
<dbReference type="VEuPathDB" id="FungiDB:PHYBLDRAFT_141631"/>
<dbReference type="EMBL" id="KV440974">
    <property type="protein sequence ID" value="OAD77769.1"/>
    <property type="molecule type" value="Genomic_DNA"/>
</dbReference>